<accession>A0A451BEU3</accession>
<dbReference type="EMBL" id="CAADFO010000070">
    <property type="protein sequence ID" value="VFK30792.1"/>
    <property type="molecule type" value="Genomic_DNA"/>
</dbReference>
<evidence type="ECO:0000313" key="3">
    <source>
        <dbReference type="EMBL" id="VFK34516.1"/>
    </source>
</evidence>
<protein>
    <submittedName>
        <fullName evidence="4">Uncharacterized protein</fullName>
    </submittedName>
</protein>
<evidence type="ECO:0000313" key="4">
    <source>
        <dbReference type="EMBL" id="VFK76796.1"/>
    </source>
</evidence>
<proteinExistence type="predicted"/>
<feature type="compositionally biased region" description="Basic and acidic residues" evidence="1">
    <location>
        <begin position="1"/>
        <end position="14"/>
    </location>
</feature>
<reference evidence="4" key="1">
    <citation type="submission" date="2019-02" db="EMBL/GenBank/DDBJ databases">
        <authorList>
            <person name="Gruber-Vodicka R. H."/>
            <person name="Seah K. B. B."/>
        </authorList>
    </citation>
    <scope>NUCLEOTIDE SEQUENCE</scope>
    <source>
        <strain evidence="2">BECK_BZ197</strain>
        <strain evidence="4">BECK_BZ198</strain>
        <strain evidence="3">BECK_BZ199</strain>
    </source>
</reference>
<name>A0A451BEU3_9GAMM</name>
<dbReference type="EMBL" id="CAADGH010000075">
    <property type="protein sequence ID" value="VFK76796.1"/>
    <property type="molecule type" value="Genomic_DNA"/>
</dbReference>
<organism evidence="4">
    <name type="scientific">Candidatus Kentrum sp. MB</name>
    <dbReference type="NCBI Taxonomy" id="2138164"/>
    <lineage>
        <taxon>Bacteria</taxon>
        <taxon>Pseudomonadati</taxon>
        <taxon>Pseudomonadota</taxon>
        <taxon>Gammaproteobacteria</taxon>
        <taxon>Candidatus Kentrum</taxon>
    </lineage>
</organism>
<feature type="region of interest" description="Disordered" evidence="1">
    <location>
        <begin position="1"/>
        <end position="22"/>
    </location>
</feature>
<evidence type="ECO:0000256" key="1">
    <source>
        <dbReference type="SAM" id="MobiDB-lite"/>
    </source>
</evidence>
<evidence type="ECO:0000313" key="2">
    <source>
        <dbReference type="EMBL" id="VFK30792.1"/>
    </source>
</evidence>
<sequence length="57" mass="6940">MSQRFECKGQDERARRHPRNRFPRLASPRPILYFTSHFTLTREVCPWYSYATFMKGD</sequence>
<dbReference type="EMBL" id="CAADFQ010000074">
    <property type="protein sequence ID" value="VFK34516.1"/>
    <property type="molecule type" value="Genomic_DNA"/>
</dbReference>
<gene>
    <name evidence="2" type="ORF">BECKMB1821G_GA0114241_107013</name>
    <name evidence="4" type="ORF">BECKMB1821H_GA0114242_10759</name>
    <name evidence="3" type="ORF">BECKMB1821I_GA0114274_10749</name>
</gene>
<dbReference type="AlphaFoldDB" id="A0A451BEU3"/>